<gene>
    <name evidence="3" type="ORF">BD324DRAFT_630814</name>
</gene>
<dbReference type="InParanoid" id="A0A1Y1UC38"/>
<dbReference type="AlphaFoldDB" id="A0A1Y1UC38"/>
<evidence type="ECO:0000313" key="3">
    <source>
        <dbReference type="EMBL" id="ORX35601.1"/>
    </source>
</evidence>
<dbReference type="Proteomes" id="UP000193218">
    <property type="component" value="Unassembled WGS sequence"/>
</dbReference>
<dbReference type="InterPro" id="IPR013897">
    <property type="entry name" value="Duc1"/>
</dbReference>
<evidence type="ECO:0000256" key="1">
    <source>
        <dbReference type="SAM" id="MobiDB-lite"/>
    </source>
</evidence>
<name>A0A1Y1UC38_9TREE</name>
<evidence type="ECO:0000313" key="4">
    <source>
        <dbReference type="Proteomes" id="UP000193218"/>
    </source>
</evidence>
<dbReference type="OrthoDB" id="2119945at2759"/>
<feature type="region of interest" description="Disordered" evidence="1">
    <location>
        <begin position="299"/>
        <end position="334"/>
    </location>
</feature>
<reference evidence="3 4" key="1">
    <citation type="submission" date="2017-03" db="EMBL/GenBank/DDBJ databases">
        <title>Widespread Adenine N6-methylation of Active Genes in Fungi.</title>
        <authorList>
            <consortium name="DOE Joint Genome Institute"/>
            <person name="Mondo S.J."/>
            <person name="Dannebaum R.O."/>
            <person name="Kuo R.C."/>
            <person name="Louie K.B."/>
            <person name="Bewick A.J."/>
            <person name="Labutti K."/>
            <person name="Haridas S."/>
            <person name="Kuo A."/>
            <person name="Salamov A."/>
            <person name="Ahrendt S.R."/>
            <person name="Lau R."/>
            <person name="Bowen B.P."/>
            <person name="Lipzen A."/>
            <person name="Sullivan W."/>
            <person name="Andreopoulos W.B."/>
            <person name="Clum A."/>
            <person name="Lindquist E."/>
            <person name="Daum C."/>
            <person name="Northen T.R."/>
            <person name="Ramamoorthy G."/>
            <person name="Schmitz R.J."/>
            <person name="Gryganskyi A."/>
            <person name="Culley D."/>
            <person name="Magnuson J."/>
            <person name="James T.Y."/>
            <person name="O'Malley M.A."/>
            <person name="Stajich J.E."/>
            <person name="Spatafora J.W."/>
            <person name="Visel A."/>
            <person name="Grigoriev I.V."/>
        </authorList>
    </citation>
    <scope>NUCLEOTIDE SEQUENCE [LARGE SCALE GENOMIC DNA]</scope>
    <source>
        <strain evidence="3 4">NRRL Y-17943</strain>
    </source>
</reference>
<accession>A0A1Y1UC38</accession>
<keyword evidence="4" id="KW-1185">Reference proteome</keyword>
<evidence type="ECO:0000259" key="2">
    <source>
        <dbReference type="Pfam" id="PF08588"/>
    </source>
</evidence>
<dbReference type="PANTHER" id="PTHR34826:SF2">
    <property type="entry name" value="UPF0590 PROTEIN C409.17C"/>
    <property type="match status" value="1"/>
</dbReference>
<dbReference type="PANTHER" id="PTHR34826">
    <property type="entry name" value="UPF0590 PROTEIN C409.17C"/>
    <property type="match status" value="1"/>
</dbReference>
<sequence>MAPKLHITVSDGSSYPPTRSIQVNTAKSTHIKTPGFEGEVRVWIKGFNGDEGDDEELYFGHYKERGEKRDLTYAISIRGTFNEDLNGDDLLFGNVFERPIKDHLPWGTSVAMRFTSYIDPTLIHDVYADKPWAMSPVLSCMSVLSLSSGGGQQSSKNQDVVLHEDSWKYFQSHDEEFAEKEEDKPQDRLERQKWFSSQERRERIVLTKGTEVGMEFSNGLVDFSKLSLNLPHPISMQIPLLQYWDGQPVIYVCRKRTPSGKSPVSSEGMLFSISFEIVDEEAIENLEAKGGSVLAVKDIGKQATGKKDDEDDKEEEEEEEGEFHDAEGISDDVD</sequence>
<dbReference type="EMBL" id="NBSH01000010">
    <property type="protein sequence ID" value="ORX35601.1"/>
    <property type="molecule type" value="Genomic_DNA"/>
</dbReference>
<organism evidence="3 4">
    <name type="scientific">Kockovaella imperatae</name>
    <dbReference type="NCBI Taxonomy" id="4999"/>
    <lineage>
        <taxon>Eukaryota</taxon>
        <taxon>Fungi</taxon>
        <taxon>Dikarya</taxon>
        <taxon>Basidiomycota</taxon>
        <taxon>Agaricomycotina</taxon>
        <taxon>Tremellomycetes</taxon>
        <taxon>Tremellales</taxon>
        <taxon>Cuniculitremaceae</taxon>
        <taxon>Kockovaella</taxon>
    </lineage>
</organism>
<feature type="domain" description="Domain of unknown function at the cortex 1" evidence="2">
    <location>
        <begin position="6"/>
        <end position="278"/>
    </location>
</feature>
<dbReference type="Pfam" id="PF08588">
    <property type="entry name" value="Duc1"/>
    <property type="match status" value="1"/>
</dbReference>
<dbReference type="GeneID" id="33558179"/>
<dbReference type="RefSeq" id="XP_021869765.1">
    <property type="nucleotide sequence ID" value="XM_022016370.1"/>
</dbReference>
<dbReference type="STRING" id="4999.A0A1Y1UC38"/>
<feature type="compositionally biased region" description="Acidic residues" evidence="1">
    <location>
        <begin position="309"/>
        <end position="334"/>
    </location>
</feature>
<comment type="caution">
    <text evidence="3">The sequence shown here is derived from an EMBL/GenBank/DDBJ whole genome shotgun (WGS) entry which is preliminary data.</text>
</comment>
<proteinExistence type="predicted"/>
<protein>
    <recommendedName>
        <fullName evidence="2">Domain of unknown function at the cortex 1 domain-containing protein</fullName>
    </recommendedName>
</protein>